<gene>
    <name evidence="1" type="ORF">Aiant_23440</name>
</gene>
<sequence>MNGWDRHVLDTYFGAPQRVVFNGPKVGDRVHLIPELGGALATVKNVDPTGEALSVELPGGKVVALGTAAIRQAMKWKAGDVVIVRYSGPDSTPYTYVRGAHSWPGEARAAKTDALMTKLYFEGKATPVLQAGGTAFATDRLA</sequence>
<proteinExistence type="predicted"/>
<keyword evidence="2" id="KW-1185">Reference proteome</keyword>
<name>A0ABN6C8X5_9ACTN</name>
<protein>
    <submittedName>
        <fullName evidence="1">Uncharacterized protein</fullName>
    </submittedName>
</protein>
<dbReference type="Proteomes" id="UP000676967">
    <property type="component" value="Chromosome"/>
</dbReference>
<evidence type="ECO:0000313" key="1">
    <source>
        <dbReference type="EMBL" id="BCJ41687.1"/>
    </source>
</evidence>
<evidence type="ECO:0000313" key="2">
    <source>
        <dbReference type="Proteomes" id="UP000676967"/>
    </source>
</evidence>
<reference evidence="1 2" key="1">
    <citation type="submission" date="2020-08" db="EMBL/GenBank/DDBJ databases">
        <title>Whole genome shotgun sequence of Actinoplanes ianthinogenes NBRC 13996.</title>
        <authorList>
            <person name="Komaki H."/>
            <person name="Tamura T."/>
        </authorList>
    </citation>
    <scope>NUCLEOTIDE SEQUENCE [LARGE SCALE GENOMIC DNA]</scope>
    <source>
        <strain evidence="1 2">NBRC 13996</strain>
    </source>
</reference>
<dbReference type="EMBL" id="AP023356">
    <property type="protein sequence ID" value="BCJ41687.1"/>
    <property type="molecule type" value="Genomic_DNA"/>
</dbReference>
<organism evidence="1 2">
    <name type="scientific">Actinoplanes ianthinogenes</name>
    <dbReference type="NCBI Taxonomy" id="122358"/>
    <lineage>
        <taxon>Bacteria</taxon>
        <taxon>Bacillati</taxon>
        <taxon>Actinomycetota</taxon>
        <taxon>Actinomycetes</taxon>
        <taxon>Micromonosporales</taxon>
        <taxon>Micromonosporaceae</taxon>
        <taxon>Actinoplanes</taxon>
    </lineage>
</organism>
<accession>A0ABN6C8X5</accession>